<reference evidence="2" key="1">
    <citation type="submission" date="2015-10" db="EMBL/GenBank/DDBJ databases">
        <authorList>
            <person name="Regsiter A."/>
            <person name="william w."/>
        </authorList>
    </citation>
    <scope>NUCLEOTIDE SEQUENCE</scope>
    <source>
        <strain evidence="2">Montdore</strain>
    </source>
</reference>
<proteinExistence type="predicted"/>
<feature type="region of interest" description="Disordered" evidence="1">
    <location>
        <begin position="370"/>
        <end position="424"/>
    </location>
</feature>
<feature type="region of interest" description="Disordered" evidence="1">
    <location>
        <begin position="223"/>
        <end position="247"/>
    </location>
</feature>
<dbReference type="Proteomes" id="UP001412239">
    <property type="component" value="Unassembled WGS sequence"/>
</dbReference>
<evidence type="ECO:0008006" key="4">
    <source>
        <dbReference type="Google" id="ProtNLM"/>
    </source>
</evidence>
<dbReference type="EMBL" id="LN891027">
    <property type="protein sequence ID" value="CUS11252.1"/>
    <property type="molecule type" value="Genomic_DNA"/>
</dbReference>
<sequence>MTDQYYHSGRGSGKMPYSPAPGASNPDASTGQEEHREAHCTLVDESHPRCGPLGSSSSALLYLNPIPNNYASRSPLGFSTKGSLPPLSSAEMEPRGEPFPLHGAGGKEGEIIKLYPLPVWAVALLTQADFCCRTPLSPGPFKHYYPPTSAQDRHLSIEQNSTAIPRETRGEPSDPEWPGGVLDNRDQFCSYSAASPHYFSAIASFAVNGSAWDRSSFIEDSDLNRQNHQHQNQQRYLDTSMDESSQLSRAYGLPNIHESPSAATQQQSFGAYDESRIQAPIAPISNGTEESATRNAGRSMKPLVAPFYISSSHTETLGSPVSVSGSDHSPYAPQIRPAPHDGFTPSQDVGKSNNSVQEQVELEQFSNFPSAVPPLTSYSSTQPIREDDRQMWPAHRTQGIRWAKSEHASPIEDPETPNPKLRRSSLKTCELGETGLGFPGCYVLVPTADSPPDSESQSGDGPEPSLVSAKKSVRRPMEEAERAAIKLNRKLGVCLRCKIFKERCRGGFPCDRCRSLRHWKNICVSAHFSHRSVFSRGLWKARLVPSLRNVAEWITLDSAPIECIHVSNGYTPFITVAVQRFKPVDPTLLDHVLWRELRKTDFARIPSTAIAVSSDIPSDKLDAYFGDHVLPLVTEIQVLAGSQVHEQTFAQTLRAAYDYSLANPENGYIVRKALRLWAAQIIYFKGVWRISGQNKVGMFPIQDPKSKICGITPLPRLANQQLDARVEEWMAQTEQELLTELQTKIFKRNSTDWFTIYLTLFITLSTLETDTWSLKTWAADSKNLLDRIETMDLRNPGEARKAWLWPLAESPETLAERNTFLTETLVAHFRSVTKGFAPFTLDWYSDQAVVMAGGEQHALEYMRTIGQQVKVSDRQLRERIVAEYNREDINSLKFSYSSKLMVGEDS</sequence>
<protein>
    <recommendedName>
        <fullName evidence="4">Zn(2)-C6 fungal-type domain-containing protein</fullName>
    </recommendedName>
</protein>
<accession>A0A292PUG9</accession>
<organism evidence="2 3">
    <name type="scientific">Tuber aestivum</name>
    <name type="common">summer truffle</name>
    <dbReference type="NCBI Taxonomy" id="59557"/>
    <lineage>
        <taxon>Eukaryota</taxon>
        <taxon>Fungi</taxon>
        <taxon>Dikarya</taxon>
        <taxon>Ascomycota</taxon>
        <taxon>Pezizomycotina</taxon>
        <taxon>Pezizomycetes</taxon>
        <taxon>Pezizales</taxon>
        <taxon>Tuberaceae</taxon>
        <taxon>Tuber</taxon>
    </lineage>
</organism>
<dbReference type="AlphaFoldDB" id="A0A292PUG9"/>
<evidence type="ECO:0000256" key="1">
    <source>
        <dbReference type="SAM" id="MobiDB-lite"/>
    </source>
</evidence>
<evidence type="ECO:0000313" key="2">
    <source>
        <dbReference type="EMBL" id="CUS11252.1"/>
    </source>
</evidence>
<feature type="region of interest" description="Disordered" evidence="1">
    <location>
        <begin position="1"/>
        <end position="38"/>
    </location>
</feature>
<dbReference type="InterPro" id="IPR052973">
    <property type="entry name" value="Fungal_sec-metab_reg_TF"/>
</dbReference>
<dbReference type="PANTHER" id="PTHR35392">
    <property type="entry name" value="ZN(II)2CYS6 TRANSCRIPTION FACTOR (EUROFUNG)-RELATED-RELATED"/>
    <property type="match status" value="1"/>
</dbReference>
<keyword evidence="3" id="KW-1185">Reference proteome</keyword>
<feature type="compositionally biased region" description="Low complexity" evidence="1">
    <location>
        <begin position="224"/>
        <end position="235"/>
    </location>
</feature>
<feature type="region of interest" description="Disordered" evidence="1">
    <location>
        <begin position="449"/>
        <end position="474"/>
    </location>
</feature>
<gene>
    <name evidence="2" type="ORF">GSTUAT00004679001</name>
</gene>
<evidence type="ECO:0000313" key="3">
    <source>
        <dbReference type="Proteomes" id="UP001412239"/>
    </source>
</evidence>
<name>A0A292PUG9_9PEZI</name>